<dbReference type="GO" id="GO:0000932">
    <property type="term" value="C:P-body"/>
    <property type="evidence" value="ECO:0007669"/>
    <property type="project" value="TreeGrafter"/>
</dbReference>
<dbReference type="PANTHER" id="PTHR13162:SF8">
    <property type="entry name" value="CCR4-NOT TRANSCRIPTION COMPLEX SUBUNIT 1"/>
    <property type="match status" value="1"/>
</dbReference>
<keyword evidence="3" id="KW-0805">Transcription regulation</keyword>
<dbReference type="Proteomes" id="UP000788993">
    <property type="component" value="Unassembled WGS sequence"/>
</dbReference>
<dbReference type="Gene3D" id="1.25.40.840">
    <property type="entry name" value="CCR4-NOT transcription complex subunit 1 TTP binding domain"/>
    <property type="match status" value="1"/>
</dbReference>
<keyword evidence="4" id="KW-0804">Transcription</keyword>
<dbReference type="GO" id="GO:0030015">
    <property type="term" value="C:CCR4-NOT core complex"/>
    <property type="evidence" value="ECO:0007669"/>
    <property type="project" value="InterPro"/>
</dbReference>
<dbReference type="InterPro" id="IPR038535">
    <property type="entry name" value="CNOT1_TTP_bind_sf"/>
</dbReference>
<dbReference type="EMBL" id="JAEUBD010001178">
    <property type="protein sequence ID" value="KAH3665217.1"/>
    <property type="molecule type" value="Genomic_DNA"/>
</dbReference>
<dbReference type="PANTHER" id="PTHR13162">
    <property type="entry name" value="CCR4-NOT TRANSCRIPTION COMPLEX"/>
    <property type="match status" value="1"/>
</dbReference>
<keyword evidence="2" id="KW-0678">Repressor</keyword>
<evidence type="ECO:0000259" key="9">
    <source>
        <dbReference type="Pfam" id="PF12842"/>
    </source>
</evidence>
<dbReference type="GO" id="GO:0005634">
    <property type="term" value="C:nucleus"/>
    <property type="evidence" value="ECO:0007669"/>
    <property type="project" value="UniProtKB-SubCell"/>
</dbReference>
<feature type="domain" description="CCR4-NOT transcription complex subunit 1" evidence="9">
    <location>
        <begin position="1283"/>
        <end position="1426"/>
    </location>
</feature>
<accession>A0A9P8P5A3</accession>
<comment type="subcellular location">
    <subcellularLocation>
        <location evidence="1">Nucleus</location>
    </subcellularLocation>
</comment>
<sequence>MASVSNSSLLSHVILSFLFSFSNRDLIGWSQQYIRINQLVGSRANNSEAPTPSTDPPSLNTVLCQTSLAAIDSLIVSGNKEETVPQIRSIIESYPDTRGERLIKYLLDTGFDETDLKAESREIALQILKEELGKYTSTDVSHLESFAGPVCEFLNNSSRYTLSDIYSKLGLSGFQTVFATLDIENCKSQYWKEISEQFAPVYQQSLPGLVQHLNNLADKNNLPEEEATAYGKFLRLFLKSKVFTAPHKLLIVEHLVNILKKNNNSKLHQLVQQEINNYFFELGKMEFREVLQNFEPSKLLPNKMLTDLLAAQPQTQLDEAIAILMAELLYPGSQRLCGANADPITALTPASVPEATARGAQMANIINRLKTQPNWQNVFNLVLKNTATATSMTTASLSEFLSALEKEDLIDLFLSTACKSVNPQLLKDLLIQLNSLDPSQGSINLLDYNLEPILSSEVNSRNLLLYFKSIVKIEVKTIALLQNENINDSVVSSIFARDYRAAPEYIVLACLYILHDEPEAKENDVIVNIMQNFIVSLLDVSSPYLSAIFTKFEEFNPVELGKLLVKYYEVRKSTDSIHKIASLTASFKRDTVIMSILSNSVDFKDAFSFAIIFSQYGWKRFQEFVLTQLDRNISVVAGTIIEFMEIQATLEYESAQQGHRLAKSLNLETVYFLMTTLASKQLPPELFEKFRNLQALCLQAYPRLINFGQGHDAAILMNSSTNTFSIDVEKEMKVYYQKMYNKEIEIKDIINMLQRLKVSDNPHDQDVFACMIHSLLDEYRFFPEYPVDALATTSVLFGSTILFRLVEGPALSIALRYIIDSVRQPPESKMFKFAVQALYSFMKRLGEFPKFCAMLCEIPALKSQPQLYEACKTVAAGGSLSSISPQDSNANLATPHQKAKELDPSVYVSKWVSVHVPDKIVDDVRQENPAAETLDRVLFMVNNLTDDNANTRLMELKELLDAKYFNWFSNYLVNQRAKLEPNYHALYGRIAEHFDSTLFDAHLIQATFQQIVVLLNKARESSEPEDTADVLTSTERSHLKNLGAWLGRLTLTRDKPILHKNLSIKDLLTEAYDHKRLEIVIPFVCKIIDQTKSSKVFEYPNPWLLGILQLLKELYDVANLKLTLKFEIEVVSNSLKVDLNKIEAATKIRNHKPGELERFVESQKMIIKLARMSLEDTKPTPHNLAGNLATPLANLNPSVLAAPQGAPQAAQQQLNVLQQLQQQRLMASAQQQHLQSEIPGAPVSSSSSPAVNSNVPTSGQGAAQQQGSAFENLNGNSVFVTHPNLRRLFQFAITKAVREILPPVVSRTNSVALVTTKSLVLKDFAFEVDELKLRKAYINTVRHLSESLTHASCRDLLRENIQLNLHQYISSLGQQIDTAILEDLPRAINDNLDLACSIIQKAAMEKSVQDLDEMMLPSIALRRQFRDSRPDQAFCDTQHASRYAMSLPDPLGIKPNGVTAKQFSIYSEFGKPKNGTTPAGLSATLAAAGGVAPGTIPEAVATPPSVNAGVDQAAIAQRILQIQAQGLPNISALRTAGSPADAAHAHLPGEQPQPQRTLEQTFIYIQQLLEAVVKSIEETPEKEIHLREISIDHPLRSYLTELIQLLSRLNHNELQMKIAQVVMNTLFSAQNASQLFVEAFIFLLDKSCELSSYVAKFVTTWLINAEDPRKFNKQVMASLVQIGMVSLGDLDLSISKTLVNKKDEAVLNFASGLVLDMVFGATPTALRSDFTNIINAVKSLDKDDVEKSPLAQELIKHLDNKVDLQKEKFKTLMHDPTKLKDYFAYIFAEWVKLLKFDNSSKGLQLDFLNQLYDLGVLTKPDHFVLFFTTAMEMSVLSFVKESDASKKLVVESYTAIDALAELLIQLILIQNDTAGARVNFFRSALCVVLLVFAHDHETNKANFNERPYFRFFSTLLCNWASLTHENYASVAENESDVKKLNKFNLKFYHTLSDFFLALQPDAFPGFTFAWVCLISHRMFLPIILELEEDNEISHAKFASLLVALLRFESTYVRDKQLPEAISVVYKGTLRVFLVLLHDFPQFLVESANVLVSAMSPSFVQLRNVVLSAAPRKMEIPDPFQPGLKVDRLPEITVSPPILSPPGVILQEKNLKKLVDSYLRMPSPTTLKQIVAALELPEPVAESGIGFKQIRYHVKLVNALTLYVGIWAVEERTKSGLAFNPKSVHVGILSSLIQEGPIELQYLLLQGMVNNLRYPNAHTHWFSCVVLHFFGSTSLWGTNKTDIQQLITRVLLERIVCNKPHPWGLLITFTELLKNSEYAFFDLPFTKTSLEYERLFNTLLLYIKNSPKAS</sequence>
<evidence type="ECO:0000313" key="16">
    <source>
        <dbReference type="Proteomes" id="UP000788993"/>
    </source>
</evidence>
<dbReference type="InterPro" id="IPR055454">
    <property type="entry name" value="CNOT1-like_NOT1_connector"/>
</dbReference>
<evidence type="ECO:0000256" key="5">
    <source>
        <dbReference type="ARBA" id="ARBA00023242"/>
    </source>
</evidence>
<dbReference type="Pfam" id="PF16415">
    <property type="entry name" value="CNOT1_CAF1_bind"/>
    <property type="match status" value="1"/>
</dbReference>
<dbReference type="SUPFAM" id="SSF48371">
    <property type="entry name" value="ARM repeat"/>
    <property type="match status" value="1"/>
</dbReference>
<feature type="signal peptide" evidence="7">
    <location>
        <begin position="1"/>
        <end position="24"/>
    </location>
</feature>
<proteinExistence type="predicted"/>
<dbReference type="InterPro" id="IPR024557">
    <property type="entry name" value="CNOT1_dom_4"/>
</dbReference>
<evidence type="ECO:0000256" key="7">
    <source>
        <dbReference type="SAM" id="SignalP"/>
    </source>
</evidence>
<keyword evidence="7" id="KW-0732">Signal</keyword>
<dbReference type="Pfam" id="PF16419">
    <property type="entry name" value="CNOT1_HEAT_N"/>
    <property type="match status" value="1"/>
</dbReference>
<dbReference type="Pfam" id="PF25097">
    <property type="entry name" value="ARM_Cnot1"/>
    <property type="match status" value="1"/>
</dbReference>
<dbReference type="Gene3D" id="1.25.40.790">
    <property type="match status" value="1"/>
</dbReference>
<keyword evidence="5" id="KW-0539">Nucleus</keyword>
<evidence type="ECO:0000256" key="2">
    <source>
        <dbReference type="ARBA" id="ARBA00022491"/>
    </source>
</evidence>
<name>A0A9P8P5A3_9ASCO</name>
<comment type="caution">
    <text evidence="15">The sequence shown here is derived from an EMBL/GenBank/DDBJ whole genome shotgun (WGS) entry which is preliminary data.</text>
</comment>
<evidence type="ECO:0008006" key="17">
    <source>
        <dbReference type="Google" id="ProtNLM"/>
    </source>
</evidence>
<dbReference type="GO" id="GO:0000288">
    <property type="term" value="P:nuclear-transcribed mRNA catabolic process, deadenylation-dependent decay"/>
    <property type="evidence" value="ECO:0007669"/>
    <property type="project" value="TreeGrafter"/>
</dbReference>
<feature type="domain" description="CCR4-NOT transcription complex subunit 1 HEAT repeat" evidence="12">
    <location>
        <begin position="524"/>
        <end position="677"/>
    </location>
</feature>
<dbReference type="Pfam" id="PF04054">
    <property type="entry name" value="Not1"/>
    <property type="match status" value="1"/>
</dbReference>
<feature type="domain" description="CCR4-NOT transcription complex subunit 1-like NOT1 connector" evidence="14">
    <location>
        <begin position="1590"/>
        <end position="1758"/>
    </location>
</feature>
<protein>
    <recommendedName>
        <fullName evidence="17">General negative regulator of transcription subunit 1</fullName>
    </recommendedName>
</protein>
<dbReference type="InterPro" id="IPR007196">
    <property type="entry name" value="CCR4-Not_Not1_C"/>
</dbReference>
<evidence type="ECO:0000259" key="12">
    <source>
        <dbReference type="Pfam" id="PF16418"/>
    </source>
</evidence>
<evidence type="ECO:0000256" key="3">
    <source>
        <dbReference type="ARBA" id="ARBA00023015"/>
    </source>
</evidence>
<evidence type="ECO:0000259" key="10">
    <source>
        <dbReference type="Pfam" id="PF16415"/>
    </source>
</evidence>
<dbReference type="GO" id="GO:0017148">
    <property type="term" value="P:negative regulation of translation"/>
    <property type="evidence" value="ECO:0007669"/>
    <property type="project" value="InterPro"/>
</dbReference>
<feature type="domain" description="CCR4-NOT transcription complex subunit 1 HEAT repeat 1" evidence="13">
    <location>
        <begin position="287"/>
        <end position="511"/>
    </location>
</feature>
<dbReference type="InterPro" id="IPR040398">
    <property type="entry name" value="Not1"/>
</dbReference>
<reference evidence="15" key="1">
    <citation type="journal article" date="2021" name="Open Biol.">
        <title>Shared evolutionary footprints suggest mitochondrial oxidative damage underlies multiple complex I losses in fungi.</title>
        <authorList>
            <person name="Schikora-Tamarit M.A."/>
            <person name="Marcet-Houben M."/>
            <person name="Nosek J."/>
            <person name="Gabaldon T."/>
        </authorList>
    </citation>
    <scope>NUCLEOTIDE SEQUENCE</scope>
    <source>
        <strain evidence="15">NCAIM Y.01608</strain>
    </source>
</reference>
<feature type="compositionally biased region" description="Low complexity" evidence="6">
    <location>
        <begin position="1241"/>
        <end position="1266"/>
    </location>
</feature>
<dbReference type="InterPro" id="IPR032194">
    <property type="entry name" value="CNOT1_HEAT"/>
</dbReference>
<evidence type="ECO:0000313" key="15">
    <source>
        <dbReference type="EMBL" id="KAH3665217.1"/>
    </source>
</evidence>
<feature type="domain" description="CCR4-Not complex component Not1 C-terminal" evidence="8">
    <location>
        <begin position="1935"/>
        <end position="2298"/>
    </location>
</feature>
<dbReference type="InterPro" id="IPR016024">
    <property type="entry name" value="ARM-type_fold"/>
</dbReference>
<feature type="region of interest" description="Disordered" evidence="6">
    <location>
        <begin position="1228"/>
        <end position="1266"/>
    </location>
</feature>
<evidence type="ECO:0000256" key="4">
    <source>
        <dbReference type="ARBA" id="ARBA00023163"/>
    </source>
</evidence>
<evidence type="ECO:0000256" key="6">
    <source>
        <dbReference type="SAM" id="MobiDB-lite"/>
    </source>
</evidence>
<evidence type="ECO:0000256" key="1">
    <source>
        <dbReference type="ARBA" id="ARBA00004123"/>
    </source>
</evidence>
<evidence type="ECO:0000259" key="13">
    <source>
        <dbReference type="Pfam" id="PF16419"/>
    </source>
</evidence>
<dbReference type="Pfam" id="PF16417">
    <property type="entry name" value="CNOT1_TTP_bind"/>
    <property type="match status" value="1"/>
</dbReference>
<keyword evidence="16" id="KW-1185">Reference proteome</keyword>
<dbReference type="Pfam" id="PF16418">
    <property type="entry name" value="CNOT1_HEAT"/>
    <property type="match status" value="1"/>
</dbReference>
<reference evidence="15" key="2">
    <citation type="submission" date="2021-01" db="EMBL/GenBank/DDBJ databases">
        <authorList>
            <person name="Schikora-Tamarit M.A."/>
        </authorList>
    </citation>
    <scope>NUCLEOTIDE SEQUENCE</scope>
    <source>
        <strain evidence="15">NCAIM Y.01608</strain>
    </source>
</reference>
<feature type="chain" id="PRO_5040239270" description="General negative regulator of transcription subunit 1" evidence="7">
    <location>
        <begin position="25"/>
        <end position="2309"/>
    </location>
</feature>
<dbReference type="Gene3D" id="1.25.40.800">
    <property type="match status" value="1"/>
</dbReference>
<dbReference type="GO" id="GO:0060090">
    <property type="term" value="F:molecular adaptor activity"/>
    <property type="evidence" value="ECO:0007669"/>
    <property type="project" value="TreeGrafter"/>
</dbReference>
<feature type="domain" description="CCR4-NOT transcription complex subunit 1 TTP binding" evidence="11">
    <location>
        <begin position="716"/>
        <end position="873"/>
    </location>
</feature>
<dbReference type="InterPro" id="IPR032193">
    <property type="entry name" value="CNOT1_TTP_bind"/>
</dbReference>
<gene>
    <name evidence="15" type="ORF">OGATHE_004032</name>
</gene>
<feature type="domain" description="CCR4-NOT transcription complex subunit 1 CAF1-binding" evidence="10">
    <location>
        <begin position="926"/>
        <end position="1153"/>
    </location>
</feature>
<dbReference type="Pfam" id="PF12842">
    <property type="entry name" value="DUF3819"/>
    <property type="match status" value="1"/>
</dbReference>
<dbReference type="InterPro" id="IPR032195">
    <property type="entry name" value="CNOT1_HEAT_N"/>
</dbReference>
<dbReference type="CDD" id="cd20710">
    <property type="entry name" value="NOT1_connector"/>
    <property type="match status" value="1"/>
</dbReference>
<evidence type="ECO:0000259" key="11">
    <source>
        <dbReference type="Pfam" id="PF16417"/>
    </source>
</evidence>
<evidence type="ECO:0000259" key="14">
    <source>
        <dbReference type="Pfam" id="PF25097"/>
    </source>
</evidence>
<organism evidence="15 16">
    <name type="scientific">Ogataea polymorpha</name>
    <dbReference type="NCBI Taxonomy" id="460523"/>
    <lineage>
        <taxon>Eukaryota</taxon>
        <taxon>Fungi</taxon>
        <taxon>Dikarya</taxon>
        <taxon>Ascomycota</taxon>
        <taxon>Saccharomycotina</taxon>
        <taxon>Pichiomycetes</taxon>
        <taxon>Pichiales</taxon>
        <taxon>Pichiaceae</taxon>
        <taxon>Ogataea</taxon>
    </lineage>
</organism>
<dbReference type="Gene3D" id="1.25.40.180">
    <property type="match status" value="1"/>
</dbReference>
<dbReference type="InterPro" id="IPR032191">
    <property type="entry name" value="CNOT1_CAF1_bind"/>
</dbReference>
<evidence type="ECO:0000259" key="8">
    <source>
        <dbReference type="Pfam" id="PF04054"/>
    </source>
</evidence>